<gene>
    <name evidence="1" type="ORF">SAMN05444365_106134</name>
</gene>
<dbReference type="STRING" id="405436.SAMN05444365_106134"/>
<evidence type="ECO:0000313" key="2">
    <source>
        <dbReference type="Proteomes" id="UP000242415"/>
    </source>
</evidence>
<name>A0A1H3QUC2_9ACTN</name>
<dbReference type="EMBL" id="FNPH01000006">
    <property type="protein sequence ID" value="SDZ17027.1"/>
    <property type="molecule type" value="Genomic_DNA"/>
</dbReference>
<organism evidence="1 2">
    <name type="scientific">Micromonospora pattaloongensis</name>
    <dbReference type="NCBI Taxonomy" id="405436"/>
    <lineage>
        <taxon>Bacteria</taxon>
        <taxon>Bacillati</taxon>
        <taxon>Actinomycetota</taxon>
        <taxon>Actinomycetes</taxon>
        <taxon>Micromonosporales</taxon>
        <taxon>Micromonosporaceae</taxon>
        <taxon>Micromonospora</taxon>
    </lineage>
</organism>
<accession>A0A1H3QUC2</accession>
<dbReference type="OrthoDB" id="501208at2"/>
<reference evidence="2" key="1">
    <citation type="submission" date="2016-10" db="EMBL/GenBank/DDBJ databases">
        <authorList>
            <person name="Varghese N."/>
            <person name="Submissions S."/>
        </authorList>
    </citation>
    <scope>NUCLEOTIDE SEQUENCE [LARGE SCALE GENOMIC DNA]</scope>
    <source>
        <strain evidence="2">DSM 45245</strain>
    </source>
</reference>
<evidence type="ECO:0000313" key="1">
    <source>
        <dbReference type="EMBL" id="SDZ17027.1"/>
    </source>
</evidence>
<sequence>MTLSRDVASFDSATAMTTAIARFLHGRHTAPLGAPTARALLPLAAAANRLPVRLRESIYSAASAAEARPPRRLAAVAFEEIATSIVRLYPRRRYPAVMLGSSNGALMHLCAALGIPWLPQTVLLPLRQRRVPPDEPMRAVHAFDETARRLLDRNPDLVLHHMHDPNQDRLTSRRMAYFRVKRTRLGPAYQRFLVDSLDPGAVLFIAECTRRWPTTRVGERHVFQFGAVGGLEPAEYRAGGPRVAAYLRRYGIARQRWDVPESDGESPEAEWGFEPALRDDVIAFARRHGYRVRRLVFEDPEDLSPLVADLYRWWYRERGLPADQLLVDSFILLDPRRTLLTGAVPYWSVFPVQSSADALARYLDRSDGYDGIHLALFCHGVESVGLVTVDQWRALLQRARVSGTFAGVDVRRYPSDLANLFRYHRCRRVPDRCPPADPLPMRMFDAFLTDSRDRYPASVVDAN</sequence>
<dbReference type="Proteomes" id="UP000242415">
    <property type="component" value="Unassembled WGS sequence"/>
</dbReference>
<protein>
    <submittedName>
        <fullName evidence="1">Uncharacterized protein</fullName>
    </submittedName>
</protein>
<keyword evidence="2" id="KW-1185">Reference proteome</keyword>
<dbReference type="AlphaFoldDB" id="A0A1H3QUC2"/>
<dbReference type="RefSeq" id="WP_091558630.1">
    <property type="nucleotide sequence ID" value="NZ_FNPH01000006.1"/>
</dbReference>
<proteinExistence type="predicted"/>